<reference evidence="1 2" key="2">
    <citation type="submission" date="2020-03" db="EMBL/GenBank/DDBJ databases">
        <authorList>
            <person name="Ichikawa N."/>
            <person name="Kimura A."/>
            <person name="Kitahashi Y."/>
            <person name="Uohara A."/>
        </authorList>
    </citation>
    <scope>NUCLEOTIDE SEQUENCE [LARGE SCALE GENOMIC DNA]</scope>
    <source>
        <strain evidence="1 2">NBRC 108639</strain>
    </source>
</reference>
<dbReference type="RefSeq" id="WP_173055134.1">
    <property type="nucleotide sequence ID" value="NZ_BAABGO010000018.1"/>
</dbReference>
<dbReference type="NCBIfam" id="TIGR04267">
    <property type="entry name" value="mod_HExxH"/>
    <property type="match status" value="1"/>
</dbReference>
<accession>A0A6V8K1R6</accession>
<reference evidence="1 2" key="1">
    <citation type="submission" date="2020-03" db="EMBL/GenBank/DDBJ databases">
        <title>Whole genome shotgun sequence of Phytohabitans houttuyneae NBRC 108639.</title>
        <authorList>
            <person name="Komaki H."/>
            <person name="Tamura T."/>
        </authorList>
    </citation>
    <scope>NUCLEOTIDE SEQUENCE [LARGE SCALE GENOMIC DNA]</scope>
    <source>
        <strain evidence="1 2">NBRC 108639</strain>
    </source>
</reference>
<gene>
    <name evidence="1" type="ORF">Phou_018140</name>
</gene>
<organism evidence="1 2">
    <name type="scientific">Phytohabitans houttuyneae</name>
    <dbReference type="NCBI Taxonomy" id="1076126"/>
    <lineage>
        <taxon>Bacteria</taxon>
        <taxon>Bacillati</taxon>
        <taxon>Actinomycetota</taxon>
        <taxon>Actinomycetes</taxon>
        <taxon>Micromonosporales</taxon>
        <taxon>Micromonosporaceae</taxon>
    </lineage>
</organism>
<sequence length="572" mass="59461">MNAPAGLPAYRLTGAEFDSLGSGYGDAPALATLRSAQLSKRMLLLAALRQAIGTDTAAWRALRDVTASRPDIAREVLGHPFVDSWATRCLRRSTGAPAAAYLAGLAVAAAARAGTDLDLDVSECTGDFFVPTVGLAYGLGTGPVAVRVRADSLSFTGTASSVTVPAPYAVDAPGWCASRRFTVHSAAGPLTVTLEDLDPYRSCFGHAVAPRLDRAAAGTLESLVDGAWRLIASDHPQHAVAIGECLRSLVPLVAPLSGSTSASAQTAFGAVAVSTPDAAAGLALLMIHETQHMKLGGLLDLVRLCESTRDGVYHAPWRADPRPVRALLQGVYAHAGVADFWRVRRTRVAGGEARTADFEFAYWLAQTRLAAAALAGSDELTPEGERFVGQLVATLDGWWADPIDADIRAGVEELMVAVATRWRLDNHRPEPDVVAGLTAAWAAGRRCPPIERPAAAPAEAGGPARVEGLAAQVRARLTGTAAPAATPAEAAYLSGRVPESLSAFRSAAMSVPDDPPGWVGLALAVRAGGTADAARALAERPDLVRAAYVRLRAGGRAPAPDELAAWLATGLS</sequence>
<dbReference type="Proteomes" id="UP000482800">
    <property type="component" value="Unassembled WGS sequence"/>
</dbReference>
<dbReference type="AlphaFoldDB" id="A0A6V8K1R6"/>
<dbReference type="InterPro" id="IPR026337">
    <property type="entry name" value="AKG_HExxH"/>
</dbReference>
<protein>
    <submittedName>
        <fullName evidence="1">HEXXH motif domain-containing protein</fullName>
    </submittedName>
</protein>
<comment type="caution">
    <text evidence="1">The sequence shown here is derived from an EMBL/GenBank/DDBJ whole genome shotgun (WGS) entry which is preliminary data.</text>
</comment>
<keyword evidence="2" id="KW-1185">Reference proteome</keyword>
<evidence type="ECO:0000313" key="1">
    <source>
        <dbReference type="EMBL" id="GFJ77634.1"/>
    </source>
</evidence>
<proteinExistence type="predicted"/>
<dbReference type="EMBL" id="BLPF01000001">
    <property type="protein sequence ID" value="GFJ77634.1"/>
    <property type="molecule type" value="Genomic_DNA"/>
</dbReference>
<evidence type="ECO:0000313" key="2">
    <source>
        <dbReference type="Proteomes" id="UP000482800"/>
    </source>
</evidence>
<name>A0A6V8K1R6_9ACTN</name>